<dbReference type="PANTHER" id="PTHR45453">
    <property type="entry name" value="PHOSPHATE REGULON SENSOR PROTEIN PHOR"/>
    <property type="match status" value="1"/>
</dbReference>
<evidence type="ECO:0000256" key="6">
    <source>
        <dbReference type="ARBA" id="ARBA00023012"/>
    </source>
</evidence>
<dbReference type="AlphaFoldDB" id="A0A2K9NMY2"/>
<dbReference type="InterPro" id="IPR050351">
    <property type="entry name" value="BphY/WalK/GraS-like"/>
</dbReference>
<name>A0A2K9NMY2_BACTC</name>
<protein>
    <recommendedName>
        <fullName evidence="2">histidine kinase</fullName>
        <ecNumber evidence="2">2.7.13.3</ecNumber>
    </recommendedName>
</protein>
<keyword evidence="5" id="KW-0418">Kinase</keyword>
<evidence type="ECO:0000256" key="4">
    <source>
        <dbReference type="ARBA" id="ARBA00022679"/>
    </source>
</evidence>
<dbReference type="Proteomes" id="UP000235584">
    <property type="component" value="Chromosome"/>
</dbReference>
<evidence type="ECO:0000313" key="8">
    <source>
        <dbReference type="Proteomes" id="UP000235584"/>
    </source>
</evidence>
<sequence>MRKSIGFIFGYLTLNFFLYFSILSSLIFIEIEQKNQIASVSTQLVRENFLFTDFRTVKKDLAKITGENFSAVEAFDNTGAKIIDFSNEKTPFTIKIKKYIWSDSQHLHHKGTINYYFEIANLFGIALKPFLISLLFSLPLFLFFVRYTRNRETEKIEHEKSKALNKISLQISHDIRSPIATLHQILQASDNMNASDKKLFYEALLRIDNIADSHLKIRQKGIYEEKKIFNLRDLIKQISCEKNTEFKDLTIEIKMDNILIECSYFDLARIVSNLINNSYEAMISNKKICISAFQKSDETYLYIEDFGHGIPPAILQSIGKKEITNKKNGNGLGLMHAVEVLKSWNSRLEIIKTNDSGTIIEIVFPSTPSKNFLLDNDELVCLTWTTKAQRKNIQLEYSLEPNDFWEKIKAATQDSNFYIDSDLGGDLKGEVIAQKLYDLGFKNIYLTTGYEKENFNHMPFIKSVMSKAPPF</sequence>
<keyword evidence="4" id="KW-0808">Transferase</keyword>
<evidence type="ECO:0000256" key="3">
    <source>
        <dbReference type="ARBA" id="ARBA00022553"/>
    </source>
</evidence>
<dbReference type="GO" id="GO:0004721">
    <property type="term" value="F:phosphoprotein phosphatase activity"/>
    <property type="evidence" value="ECO:0007669"/>
    <property type="project" value="TreeGrafter"/>
</dbReference>
<evidence type="ECO:0000313" key="7">
    <source>
        <dbReference type="EMBL" id="AUN96852.1"/>
    </source>
</evidence>
<dbReference type="RefSeq" id="WP_102242147.1">
    <property type="nucleotide sequence ID" value="NZ_CP025704.1"/>
</dbReference>
<keyword evidence="3" id="KW-0597">Phosphoprotein</keyword>
<comment type="catalytic activity">
    <reaction evidence="1">
        <text>ATP + protein L-histidine = ADP + protein N-phospho-L-histidine.</text>
        <dbReference type="EC" id="2.7.13.3"/>
    </reaction>
</comment>
<evidence type="ECO:0000256" key="5">
    <source>
        <dbReference type="ARBA" id="ARBA00022777"/>
    </source>
</evidence>
<dbReference type="CDD" id="cd00075">
    <property type="entry name" value="HATPase"/>
    <property type="match status" value="1"/>
</dbReference>
<keyword evidence="8" id="KW-1185">Reference proteome</keyword>
<accession>A0A2K9NMY2</accession>
<dbReference type="GO" id="GO:0000155">
    <property type="term" value="F:phosphorelay sensor kinase activity"/>
    <property type="evidence" value="ECO:0007669"/>
    <property type="project" value="TreeGrafter"/>
</dbReference>
<dbReference type="SUPFAM" id="SSF55874">
    <property type="entry name" value="ATPase domain of HSP90 chaperone/DNA topoisomerase II/histidine kinase"/>
    <property type="match status" value="1"/>
</dbReference>
<dbReference type="EMBL" id="CP025704">
    <property type="protein sequence ID" value="AUN96852.1"/>
    <property type="molecule type" value="Genomic_DNA"/>
</dbReference>
<reference evidence="7 8" key="1">
    <citation type="submission" date="2018-01" db="EMBL/GenBank/DDBJ databases">
        <title>Complete genome sequence of Bacteriovorax stolpii DSM12778.</title>
        <authorList>
            <person name="Tang B."/>
            <person name="Chang J."/>
        </authorList>
    </citation>
    <scope>NUCLEOTIDE SEQUENCE [LARGE SCALE GENOMIC DNA]</scope>
    <source>
        <strain evidence="7 8">DSM 12778</strain>
    </source>
</reference>
<proteinExistence type="predicted"/>
<dbReference type="KEGG" id="bsto:C0V70_01770"/>
<evidence type="ECO:0000256" key="1">
    <source>
        <dbReference type="ARBA" id="ARBA00000085"/>
    </source>
</evidence>
<dbReference type="EC" id="2.7.13.3" evidence="2"/>
<dbReference type="InterPro" id="IPR003594">
    <property type="entry name" value="HATPase_dom"/>
</dbReference>
<dbReference type="GO" id="GO:0016036">
    <property type="term" value="P:cellular response to phosphate starvation"/>
    <property type="evidence" value="ECO:0007669"/>
    <property type="project" value="TreeGrafter"/>
</dbReference>
<organism evidence="7 8">
    <name type="scientific">Bacteriovorax stolpii</name>
    <name type="common">Bdellovibrio stolpii</name>
    <dbReference type="NCBI Taxonomy" id="960"/>
    <lineage>
        <taxon>Bacteria</taxon>
        <taxon>Pseudomonadati</taxon>
        <taxon>Bdellovibrionota</taxon>
        <taxon>Bacteriovoracia</taxon>
        <taxon>Bacteriovoracales</taxon>
        <taxon>Bacteriovoracaceae</taxon>
        <taxon>Bacteriovorax</taxon>
    </lineage>
</organism>
<dbReference type="PROSITE" id="PS50109">
    <property type="entry name" value="HIS_KIN"/>
    <property type="match status" value="1"/>
</dbReference>
<dbReference type="InterPro" id="IPR036890">
    <property type="entry name" value="HATPase_C_sf"/>
</dbReference>
<keyword evidence="6" id="KW-0902">Two-component regulatory system</keyword>
<gene>
    <name evidence="7" type="ORF">C0V70_01770</name>
</gene>
<dbReference type="Gene3D" id="3.30.565.10">
    <property type="entry name" value="Histidine kinase-like ATPase, C-terminal domain"/>
    <property type="match status" value="1"/>
</dbReference>
<evidence type="ECO:0000256" key="2">
    <source>
        <dbReference type="ARBA" id="ARBA00012438"/>
    </source>
</evidence>
<dbReference type="GO" id="GO:0005886">
    <property type="term" value="C:plasma membrane"/>
    <property type="evidence" value="ECO:0007669"/>
    <property type="project" value="TreeGrafter"/>
</dbReference>
<dbReference type="InterPro" id="IPR005467">
    <property type="entry name" value="His_kinase_dom"/>
</dbReference>
<dbReference type="PANTHER" id="PTHR45453:SF1">
    <property type="entry name" value="PHOSPHATE REGULON SENSOR PROTEIN PHOR"/>
    <property type="match status" value="1"/>
</dbReference>
<dbReference type="SMART" id="SM00387">
    <property type="entry name" value="HATPase_c"/>
    <property type="match status" value="1"/>
</dbReference>
<dbReference type="Pfam" id="PF02518">
    <property type="entry name" value="HATPase_c"/>
    <property type="match status" value="1"/>
</dbReference>